<dbReference type="EMBL" id="JAAZON010000429">
    <property type="protein sequence ID" value="NMC63396.1"/>
    <property type="molecule type" value="Genomic_DNA"/>
</dbReference>
<dbReference type="InterPro" id="IPR002934">
    <property type="entry name" value="Polymerase_NTP_transf_dom"/>
</dbReference>
<dbReference type="InterPro" id="IPR043519">
    <property type="entry name" value="NT_sf"/>
</dbReference>
<organism evidence="2 3">
    <name type="scientific">SAR324 cluster bacterium</name>
    <dbReference type="NCBI Taxonomy" id="2024889"/>
    <lineage>
        <taxon>Bacteria</taxon>
        <taxon>Deltaproteobacteria</taxon>
        <taxon>SAR324 cluster</taxon>
    </lineage>
</organism>
<feature type="domain" description="Polymerase nucleotidyl transferase" evidence="1">
    <location>
        <begin position="82"/>
        <end position="123"/>
    </location>
</feature>
<evidence type="ECO:0000259" key="1">
    <source>
        <dbReference type="Pfam" id="PF01909"/>
    </source>
</evidence>
<dbReference type="Gene3D" id="3.30.460.10">
    <property type="entry name" value="Beta Polymerase, domain 2"/>
    <property type="match status" value="1"/>
</dbReference>
<dbReference type="InterPro" id="IPR052548">
    <property type="entry name" value="Type_VII_TA_antitoxin"/>
</dbReference>
<dbReference type="InterPro" id="IPR010985">
    <property type="entry name" value="Ribbon_hlx_hlx"/>
</dbReference>
<dbReference type="GO" id="GO:0006355">
    <property type="term" value="P:regulation of DNA-templated transcription"/>
    <property type="evidence" value="ECO:0007669"/>
    <property type="project" value="InterPro"/>
</dbReference>
<dbReference type="Pfam" id="PF01909">
    <property type="entry name" value="NTP_transf_2"/>
    <property type="match status" value="1"/>
</dbReference>
<evidence type="ECO:0000313" key="3">
    <source>
        <dbReference type="Proteomes" id="UP000524246"/>
    </source>
</evidence>
<dbReference type="CDD" id="cd05403">
    <property type="entry name" value="NT_KNTase_like"/>
    <property type="match status" value="1"/>
</dbReference>
<dbReference type="SUPFAM" id="SSF81301">
    <property type="entry name" value="Nucleotidyltransferase"/>
    <property type="match status" value="1"/>
</dbReference>
<gene>
    <name evidence="2" type="ORF">GYA55_09555</name>
</gene>
<sequence length="205" mass="23286">MKHDIKSFLLRIPSDLYKALRKRAIKQEQSMNQVCVSALRASLAEDSDMHYSRKLLNAGNFANQLNLYIQNALIPAFSSALTGVIFFGSAARNELRENSDIDLLVVLKDKVPFDRDSYSKLKPERIAGHLISPLLVQYPTEERITRSVWLEAAIDGCILYDTDFVLSRLLIKIRNEIASGSVKRCFAYGVPYWIHNDPQPGEELK</sequence>
<dbReference type="GO" id="GO:0016779">
    <property type="term" value="F:nucleotidyltransferase activity"/>
    <property type="evidence" value="ECO:0007669"/>
    <property type="project" value="InterPro"/>
</dbReference>
<dbReference type="Gene3D" id="1.10.1220.10">
    <property type="entry name" value="Met repressor-like"/>
    <property type="match status" value="1"/>
</dbReference>
<dbReference type="SUPFAM" id="SSF47598">
    <property type="entry name" value="Ribbon-helix-helix"/>
    <property type="match status" value="1"/>
</dbReference>
<evidence type="ECO:0000313" key="2">
    <source>
        <dbReference type="EMBL" id="NMC63396.1"/>
    </source>
</evidence>
<dbReference type="AlphaFoldDB" id="A0A7X9FS98"/>
<dbReference type="InterPro" id="IPR013321">
    <property type="entry name" value="Arc_rbn_hlx_hlx"/>
</dbReference>
<protein>
    <recommendedName>
        <fullName evidence="1">Polymerase nucleotidyl transferase domain-containing protein</fullName>
    </recommendedName>
</protein>
<comment type="caution">
    <text evidence="2">The sequence shown here is derived from an EMBL/GenBank/DDBJ whole genome shotgun (WGS) entry which is preliminary data.</text>
</comment>
<proteinExistence type="predicted"/>
<accession>A0A7X9FS98</accession>
<dbReference type="PANTHER" id="PTHR33933">
    <property type="entry name" value="NUCLEOTIDYLTRANSFERASE"/>
    <property type="match status" value="1"/>
</dbReference>
<dbReference type="PANTHER" id="PTHR33933:SF1">
    <property type="entry name" value="PROTEIN ADENYLYLTRANSFERASE MNTA-RELATED"/>
    <property type="match status" value="1"/>
</dbReference>
<name>A0A7X9FS98_9DELT</name>
<dbReference type="Proteomes" id="UP000524246">
    <property type="component" value="Unassembled WGS sequence"/>
</dbReference>
<reference evidence="2 3" key="1">
    <citation type="journal article" date="2020" name="Biotechnol. Biofuels">
        <title>New insights from the biogas microbiome by comprehensive genome-resolved metagenomics of nearly 1600 species originating from multiple anaerobic digesters.</title>
        <authorList>
            <person name="Campanaro S."/>
            <person name="Treu L."/>
            <person name="Rodriguez-R L.M."/>
            <person name="Kovalovszki A."/>
            <person name="Ziels R.M."/>
            <person name="Maus I."/>
            <person name="Zhu X."/>
            <person name="Kougias P.G."/>
            <person name="Basile A."/>
            <person name="Luo G."/>
            <person name="Schluter A."/>
            <person name="Konstantinidis K.T."/>
            <person name="Angelidaki I."/>
        </authorList>
    </citation>
    <scope>NUCLEOTIDE SEQUENCE [LARGE SCALE GENOMIC DNA]</scope>
    <source>
        <strain evidence="2">AS27yjCOA_65</strain>
    </source>
</reference>